<evidence type="ECO:0000256" key="1">
    <source>
        <dbReference type="SAM" id="Phobius"/>
    </source>
</evidence>
<feature type="transmembrane region" description="Helical" evidence="1">
    <location>
        <begin position="88"/>
        <end position="106"/>
    </location>
</feature>
<dbReference type="EMBL" id="FXTA01000001">
    <property type="protein sequence ID" value="SMO42076.1"/>
    <property type="molecule type" value="Genomic_DNA"/>
</dbReference>
<dbReference type="AlphaFoldDB" id="A0A521B4U3"/>
<gene>
    <name evidence="2" type="ORF">GJU42_20240</name>
    <name evidence="3" type="ORF">SAMN06265349_101683</name>
</gene>
<accession>A0A521B4U3</accession>
<evidence type="ECO:0000313" key="3">
    <source>
        <dbReference type="EMBL" id="SMO42076.1"/>
    </source>
</evidence>
<dbReference type="EMBL" id="WKKG01000012">
    <property type="protein sequence ID" value="MRX70312.1"/>
    <property type="molecule type" value="Genomic_DNA"/>
</dbReference>
<keyword evidence="1" id="KW-1133">Transmembrane helix</keyword>
<protein>
    <submittedName>
        <fullName evidence="2">Zinc-ribbon domain-containing protein</fullName>
    </submittedName>
    <submittedName>
        <fullName evidence="3">Zinc-ribbon family protein</fullName>
    </submittedName>
</protein>
<reference evidence="3 4" key="1">
    <citation type="submission" date="2017-05" db="EMBL/GenBank/DDBJ databases">
        <authorList>
            <person name="Varghese N."/>
            <person name="Submissions S."/>
        </authorList>
    </citation>
    <scope>NUCLEOTIDE SEQUENCE [LARGE SCALE GENOMIC DNA]</scope>
    <source>
        <strain evidence="3 4">DSM 19382</strain>
    </source>
</reference>
<sequence length="200" mass="23264">MIFYGTKAANIKNDQVLNVDCSHCDSKVSMRYSIFEKYVHIYWIPFFPIKKLIFAECNSCKKTFERHELPTPTQQKIDRSKGKVNSPFWMFSGLMIIGAFVLYGFYSSVQTTKDTENFIQSPKIGDVYLINSSTGFYSTMKLDEISKDSLVLLVNNMEIDNKEETGKIDLKENYVNKKTIAKKELQKLFTENKIYEVVRH</sequence>
<evidence type="ECO:0000313" key="5">
    <source>
        <dbReference type="Proteomes" id="UP000468990"/>
    </source>
</evidence>
<name>A0A521B4U3_9FLAO</name>
<keyword evidence="5" id="KW-1185">Reference proteome</keyword>
<keyword evidence="1" id="KW-0472">Membrane</keyword>
<reference evidence="2 5" key="2">
    <citation type="submission" date="2019-11" db="EMBL/GenBank/DDBJ databases">
        <title>Flavobacterium resistens genome.</title>
        <authorList>
            <person name="Wilson V.M."/>
            <person name="Newman J.D."/>
        </authorList>
    </citation>
    <scope>NUCLEOTIDE SEQUENCE [LARGE SCALE GENOMIC DNA]</scope>
    <source>
        <strain evidence="2 5">DSM 19382</strain>
    </source>
</reference>
<dbReference type="Proteomes" id="UP000468990">
    <property type="component" value="Unassembled WGS sequence"/>
</dbReference>
<dbReference type="RefSeq" id="WP_142449348.1">
    <property type="nucleotide sequence ID" value="NZ_FXTA01000001.1"/>
</dbReference>
<dbReference type="Proteomes" id="UP000317289">
    <property type="component" value="Unassembled WGS sequence"/>
</dbReference>
<proteinExistence type="predicted"/>
<dbReference type="OrthoDB" id="766141at2"/>
<evidence type="ECO:0000313" key="2">
    <source>
        <dbReference type="EMBL" id="MRX70312.1"/>
    </source>
</evidence>
<keyword evidence="1" id="KW-0812">Transmembrane</keyword>
<organism evidence="3 4">
    <name type="scientific">Flavobacterium resistens</name>
    <dbReference type="NCBI Taxonomy" id="443612"/>
    <lineage>
        <taxon>Bacteria</taxon>
        <taxon>Pseudomonadati</taxon>
        <taxon>Bacteroidota</taxon>
        <taxon>Flavobacteriia</taxon>
        <taxon>Flavobacteriales</taxon>
        <taxon>Flavobacteriaceae</taxon>
        <taxon>Flavobacterium</taxon>
    </lineage>
</organism>
<evidence type="ECO:0000313" key="4">
    <source>
        <dbReference type="Proteomes" id="UP000317289"/>
    </source>
</evidence>